<evidence type="ECO:0000313" key="5">
    <source>
        <dbReference type="EMBL" id="GGJ55048.1"/>
    </source>
</evidence>
<gene>
    <name evidence="5" type="primary">pnbA</name>
    <name evidence="5" type="ORF">GCM10007111_16640</name>
</gene>
<feature type="domain" description="Carboxylesterase type B" evidence="4">
    <location>
        <begin position="12"/>
        <end position="403"/>
    </location>
</feature>
<dbReference type="Pfam" id="PF00135">
    <property type="entry name" value="COesterase"/>
    <property type="match status" value="1"/>
</dbReference>
<reference evidence="6" key="1">
    <citation type="journal article" date="2019" name="Int. J. Syst. Evol. Microbiol.">
        <title>The Global Catalogue of Microorganisms (GCM) 10K type strain sequencing project: providing services to taxonomists for standard genome sequencing and annotation.</title>
        <authorList>
            <consortium name="The Broad Institute Genomics Platform"/>
            <consortium name="The Broad Institute Genome Sequencing Center for Infectious Disease"/>
            <person name="Wu L."/>
            <person name="Ma J."/>
        </authorList>
    </citation>
    <scope>NUCLEOTIDE SEQUENCE [LARGE SCALE GENOMIC DNA]</scope>
    <source>
        <strain evidence="6">JCM 30071</strain>
    </source>
</reference>
<comment type="similarity">
    <text evidence="1 3">Belongs to the type-B carboxylesterase/lipase family.</text>
</comment>
<keyword evidence="6" id="KW-1185">Reference proteome</keyword>
<evidence type="ECO:0000313" key="6">
    <source>
        <dbReference type="Proteomes" id="UP000634435"/>
    </source>
</evidence>
<dbReference type="PRINTS" id="PR00878">
    <property type="entry name" value="CHOLNESTRASE"/>
</dbReference>
<evidence type="ECO:0000256" key="2">
    <source>
        <dbReference type="ARBA" id="ARBA00022801"/>
    </source>
</evidence>
<keyword evidence="2 3" id="KW-0378">Hydrolase</keyword>
<dbReference type="SUPFAM" id="SSF53474">
    <property type="entry name" value="alpha/beta-Hydrolases"/>
    <property type="match status" value="1"/>
</dbReference>
<dbReference type="PROSITE" id="PS00122">
    <property type="entry name" value="CARBOXYLESTERASE_B_1"/>
    <property type="match status" value="1"/>
</dbReference>
<evidence type="ECO:0000256" key="1">
    <source>
        <dbReference type="ARBA" id="ARBA00005964"/>
    </source>
</evidence>
<dbReference type="EC" id="3.1.1.-" evidence="3"/>
<dbReference type="InterPro" id="IPR019826">
    <property type="entry name" value="Carboxylesterase_B_AS"/>
</dbReference>
<protein>
    <recommendedName>
        <fullName evidence="3">Carboxylic ester hydrolase</fullName>
        <ecNumber evidence="3">3.1.1.-</ecNumber>
    </recommendedName>
</protein>
<dbReference type="Gene3D" id="3.40.50.1820">
    <property type="entry name" value="alpha/beta hydrolase"/>
    <property type="match status" value="1"/>
</dbReference>
<dbReference type="InterPro" id="IPR029058">
    <property type="entry name" value="AB_hydrolase_fold"/>
</dbReference>
<evidence type="ECO:0000259" key="4">
    <source>
        <dbReference type="Pfam" id="PF00135"/>
    </source>
</evidence>
<dbReference type="InterPro" id="IPR000997">
    <property type="entry name" value="Cholinesterase"/>
</dbReference>
<dbReference type="Proteomes" id="UP000634435">
    <property type="component" value="Unassembled WGS sequence"/>
</dbReference>
<comment type="caution">
    <text evidence="5">The sequence shown here is derived from an EMBL/GenBank/DDBJ whole genome shotgun (WGS) entry which is preliminary data.</text>
</comment>
<dbReference type="InterPro" id="IPR050309">
    <property type="entry name" value="Type-B_Carboxylest/Lipase"/>
</dbReference>
<sequence>MGQPGARCQKIFIWAPTKDAAKLPVMVWIHGGAFRAGAGNSPLYNGATLSAQGNVVVVTINYRLGPLGFLYLAGLDERFTGNIGLLDQIAALTWVKENIASFGGNPDQVTVFGESAGSMSIASLLTMPDAKGLFHQVIMESGASQALPKEQAAAIAESFIQELGLVIHQVDQLKDIATSEILAASEHVGQGKEWILPMPFQPTIDGYTLLEEPVDAFRNGLAAHIPIIIGTNHDEGAFFFTPESPIVSEEAMTAMIEKVIGKPAAKQVSGLYSPSLEGQSQFMTDFVFWKPSIELAEAQADHASVWMYRFDWHIPSHPQLNNAAHALEIPFVFQNLFYFTPFEVQIDPSMLALSQQAWVSFAKTGNPNNTEKLAWPTYHLNDRQTLIFDNPMKVVEDPYREKRKIFTIH</sequence>
<dbReference type="EMBL" id="BMPN01000002">
    <property type="protein sequence ID" value="GGJ55048.1"/>
    <property type="molecule type" value="Genomic_DNA"/>
</dbReference>
<dbReference type="InterPro" id="IPR002018">
    <property type="entry name" value="CarbesteraseB"/>
</dbReference>
<dbReference type="PANTHER" id="PTHR11559">
    <property type="entry name" value="CARBOXYLESTERASE"/>
    <property type="match status" value="1"/>
</dbReference>
<accession>A0ABQ2DGR8</accession>
<name>A0ABQ2DGR8_9BACI</name>
<organism evidence="5 6">
    <name type="scientific">Virgibacillus kapii</name>
    <dbReference type="NCBI Taxonomy" id="1638645"/>
    <lineage>
        <taxon>Bacteria</taxon>
        <taxon>Bacillati</taxon>
        <taxon>Bacillota</taxon>
        <taxon>Bacilli</taxon>
        <taxon>Bacillales</taxon>
        <taxon>Bacillaceae</taxon>
        <taxon>Virgibacillus</taxon>
    </lineage>
</organism>
<evidence type="ECO:0000256" key="3">
    <source>
        <dbReference type="RuleBase" id="RU361235"/>
    </source>
</evidence>
<proteinExistence type="inferred from homology"/>